<name>A0A2D1U0Y5_9SPHI</name>
<evidence type="ECO:0008006" key="3">
    <source>
        <dbReference type="Google" id="ProtNLM"/>
    </source>
</evidence>
<dbReference type="EMBL" id="CP024091">
    <property type="protein sequence ID" value="ATP55256.1"/>
    <property type="molecule type" value="Genomic_DNA"/>
</dbReference>
<dbReference type="KEGG" id="pgs:CPT03_01645"/>
<keyword evidence="2" id="KW-1185">Reference proteome</keyword>
<evidence type="ECO:0000313" key="2">
    <source>
        <dbReference type="Proteomes" id="UP000223749"/>
    </source>
</evidence>
<reference evidence="1 2" key="1">
    <citation type="submission" date="2017-10" db="EMBL/GenBank/DDBJ databases">
        <title>Whole genome of Pedobacter ginsengisoli T01R-27 isolated from tomato rhizosphere.</title>
        <authorList>
            <person name="Weon H.-Y."/>
            <person name="Lee S.A."/>
            <person name="Sang M.K."/>
            <person name="Song J."/>
        </authorList>
    </citation>
    <scope>NUCLEOTIDE SEQUENCE [LARGE SCALE GENOMIC DNA]</scope>
    <source>
        <strain evidence="1 2">T01R-27</strain>
    </source>
</reference>
<dbReference type="AlphaFoldDB" id="A0A2D1U0Y5"/>
<proteinExistence type="predicted"/>
<protein>
    <recommendedName>
        <fullName evidence="3">TonB-dependent receptor-like beta-barrel domain-containing protein</fullName>
    </recommendedName>
</protein>
<organism evidence="1 2">
    <name type="scientific">Pedobacter ginsengisoli</name>
    <dbReference type="NCBI Taxonomy" id="363852"/>
    <lineage>
        <taxon>Bacteria</taxon>
        <taxon>Pseudomonadati</taxon>
        <taxon>Bacteroidota</taxon>
        <taxon>Sphingobacteriia</taxon>
        <taxon>Sphingobacteriales</taxon>
        <taxon>Sphingobacteriaceae</taxon>
        <taxon>Pedobacter</taxon>
    </lineage>
</organism>
<dbReference type="Proteomes" id="UP000223749">
    <property type="component" value="Chromosome"/>
</dbReference>
<accession>A0A2D1U0Y5</accession>
<sequence>MQGMDPTYSFNLYAETLNRWTGPGTSNSIPRMSLDRANENYRTSDLFVENGNYVSLKNLTIGYTLPDFIVKKATFNSLRIYVTGQNLFMITNYSGYTPELGYTNGNRQRGVDVAQYPSVRSFTFGLTLKI</sequence>
<evidence type="ECO:0000313" key="1">
    <source>
        <dbReference type="EMBL" id="ATP55256.1"/>
    </source>
</evidence>
<gene>
    <name evidence="1" type="ORF">CPT03_01645</name>
</gene>